<keyword evidence="2" id="KW-0732">Signal</keyword>
<feature type="compositionally biased region" description="Polar residues" evidence="1">
    <location>
        <begin position="491"/>
        <end position="505"/>
    </location>
</feature>
<sequence length="1056" mass="119472">MAGWDPATVASVAALIVACLALLIAAAQALQQYFITGQLIRMCDSVVYGPMPGQGHRIWQLSQFRFRVIYSIPQISLRADLWPTKTPFVKSYAVGEHPLPPMSGADIADLSSPPWYSLRNLATVFRRQSDNDSISLVDVKEERPTSLWRPSSSSHSDIQSDDYSVEISHVNSFRSALRWFLFKFSWRSIKRRSDSNVSVVLNFKDNPTFRSQLGEASWVSFCRAIEYPCGESVRFDFIEYDADRCPVDLVSVPMQVSMRDIIVMCLTAGMEITSASFQDQSISMQGAPGTLTSSKHPVLGPILHFTTRVTHDSLPGAFGIGRPEVRGVVDPCWLARTWDVCYVAQKFFNWETRRTTRRLDDRWIRDQKGMYHDPTIRDGSWGTEIVQRFSSSSETDTKFRRHKRKGKGKRNGKRQKPRYRPHEKKTPGKEQPISNTQILEVPITSNNKILRLAQDGHWTISIPALEPEINLKQKTNEQKTDEQKTEVPSVGQENIQPHQKSQNKSTSDDETNVQADREAEPIPEGLPVDSLQETASSSETAAPLELQKQNGKPRNQDVYEAGEERTRIDDSHHLYERNSSKESGPGTKPDNRTTGSTTDAEGYRLRQGTFVVQQGRSIEEQKETAKPERIQRHATVEDDPEGEQPPHTGSHEAPGEKSAYSDHERTAKSLQAARAERIRQIQRDKALVEESIKKGTMSSPYAEAARNVSHARRSKPPRNPPLLLTNYPHYPESREQDSQRKEFDDTKDEGTSDGSGAVGTTNAEESARKRELERESERLERERARDRRNAARNNATQFRFVDMFWICQMNVMQGFWATPWQHPHHTPIYSSLVGAIRVVLEALLGFLDKKSLLYTGESGETLSSFRITANWMFYGNMSYPGYAHNARGGVIAEGRYIGVCIPAFTSVIPALQLLYSYDWQVSSGMHDQMIYVEEQNVELMRIDAWLSYVGRTPEIANGPHNLLTNTPSLIQLIRDEFELDFSNIDLSAEDGGLQDIQDLAVNVMDFLTDEELNEAEQLYILVALLRAVKVAQCLRAGSDTSQLHQILERDIQAHLV</sequence>
<evidence type="ECO:0000313" key="4">
    <source>
        <dbReference type="Proteomes" id="UP000258309"/>
    </source>
</evidence>
<feature type="compositionally biased region" description="Polar residues" evidence="1">
    <location>
        <begin position="531"/>
        <end position="540"/>
    </location>
</feature>
<gene>
    <name evidence="3" type="ORF">B7463_g8578</name>
</gene>
<feature type="region of interest" description="Disordered" evidence="1">
    <location>
        <begin position="471"/>
        <end position="788"/>
    </location>
</feature>
<dbReference type="Proteomes" id="UP000258309">
    <property type="component" value="Unassembled WGS sequence"/>
</dbReference>
<protein>
    <submittedName>
        <fullName evidence="3">Uncharacterized protein</fullName>
    </submittedName>
</protein>
<evidence type="ECO:0000256" key="2">
    <source>
        <dbReference type="SAM" id="SignalP"/>
    </source>
</evidence>
<feature type="compositionally biased region" description="Basic and acidic residues" evidence="1">
    <location>
        <begin position="674"/>
        <end position="693"/>
    </location>
</feature>
<feature type="chain" id="PRO_5017553315" evidence="2">
    <location>
        <begin position="30"/>
        <end position="1056"/>
    </location>
</feature>
<feature type="compositionally biased region" description="Basic and acidic residues" evidence="1">
    <location>
        <begin position="731"/>
        <end position="750"/>
    </location>
</feature>
<feature type="compositionally biased region" description="Basic and acidic residues" evidence="1">
    <location>
        <begin position="617"/>
        <end position="636"/>
    </location>
</feature>
<feature type="non-terminal residue" evidence="3">
    <location>
        <position position="1"/>
    </location>
</feature>
<dbReference type="EMBL" id="NCSJ02000191">
    <property type="protein sequence ID" value="RFU27763.1"/>
    <property type="molecule type" value="Genomic_DNA"/>
</dbReference>
<keyword evidence="4" id="KW-1185">Reference proteome</keyword>
<dbReference type="AlphaFoldDB" id="A0A3E2H414"/>
<dbReference type="OrthoDB" id="42525at2759"/>
<reference evidence="3 4" key="1">
    <citation type="submission" date="2018-05" db="EMBL/GenBank/DDBJ databases">
        <title>Draft genome sequence of Scytalidium lignicola DSM 105466, a ubiquitous saprotrophic fungus.</title>
        <authorList>
            <person name="Buettner E."/>
            <person name="Gebauer A.M."/>
            <person name="Hofrichter M."/>
            <person name="Liers C."/>
            <person name="Kellner H."/>
        </authorList>
    </citation>
    <scope>NUCLEOTIDE SEQUENCE [LARGE SCALE GENOMIC DNA]</scope>
    <source>
        <strain evidence="3 4">DSM 105466</strain>
    </source>
</reference>
<evidence type="ECO:0000256" key="1">
    <source>
        <dbReference type="SAM" id="MobiDB-lite"/>
    </source>
</evidence>
<accession>A0A3E2H414</accession>
<feature type="signal peptide" evidence="2">
    <location>
        <begin position="1"/>
        <end position="29"/>
    </location>
</feature>
<feature type="compositionally biased region" description="Basic and acidic residues" evidence="1">
    <location>
        <begin position="649"/>
        <end position="667"/>
    </location>
</feature>
<feature type="compositionally biased region" description="Basic and acidic residues" evidence="1">
    <location>
        <begin position="765"/>
        <end position="788"/>
    </location>
</feature>
<proteinExistence type="predicted"/>
<feature type="compositionally biased region" description="Basic and acidic residues" evidence="1">
    <location>
        <begin position="471"/>
        <end position="485"/>
    </location>
</feature>
<name>A0A3E2H414_SCYLI</name>
<evidence type="ECO:0000313" key="3">
    <source>
        <dbReference type="EMBL" id="RFU27763.1"/>
    </source>
</evidence>
<organism evidence="3 4">
    <name type="scientific">Scytalidium lignicola</name>
    <name type="common">Hyphomycete</name>
    <dbReference type="NCBI Taxonomy" id="5539"/>
    <lineage>
        <taxon>Eukaryota</taxon>
        <taxon>Fungi</taxon>
        <taxon>Dikarya</taxon>
        <taxon>Ascomycota</taxon>
        <taxon>Pezizomycotina</taxon>
        <taxon>Leotiomycetes</taxon>
        <taxon>Leotiomycetes incertae sedis</taxon>
        <taxon>Scytalidium</taxon>
    </lineage>
</organism>
<feature type="compositionally biased region" description="Basic and acidic residues" evidence="1">
    <location>
        <begin position="554"/>
        <end position="580"/>
    </location>
</feature>
<feature type="non-terminal residue" evidence="3">
    <location>
        <position position="1056"/>
    </location>
</feature>
<feature type="compositionally biased region" description="Polar residues" evidence="1">
    <location>
        <begin position="752"/>
        <end position="762"/>
    </location>
</feature>
<comment type="caution">
    <text evidence="3">The sequence shown here is derived from an EMBL/GenBank/DDBJ whole genome shotgun (WGS) entry which is preliminary data.</text>
</comment>
<feature type="compositionally biased region" description="Basic residues" evidence="1">
    <location>
        <begin position="399"/>
        <end position="423"/>
    </location>
</feature>
<feature type="region of interest" description="Disordered" evidence="1">
    <location>
        <begin position="392"/>
        <end position="439"/>
    </location>
</feature>
<dbReference type="OMA" id="QYFITGQ"/>